<sequence length="168" mass="19023">MGSKKKKIPQSVIKGEQQSHAVKVKQHDVKIIGLVSDELAGNSKMGHLTPYVALKYFKSDWQCFSDWQHGELKEFSSFLGKLSSMTWQQVYDSSGKSSKRGMAYTSYKIDDVKSPGIKQKLKDVASKVSEDKTFFELRVNQNKLRVHGFQSQSAFFLVALDRGHEAFP</sequence>
<dbReference type="AlphaFoldDB" id="A0A5J6WIQ1"/>
<evidence type="ECO:0000313" key="1">
    <source>
        <dbReference type="EMBL" id="QFI37946.1"/>
    </source>
</evidence>
<dbReference type="RefSeq" id="WP_019443285.1">
    <property type="nucleotide sequence ID" value="NZ_ALOE01000071.1"/>
</dbReference>
<organism evidence="1 2">
    <name type="scientific">Moritella marina ATCC 15381</name>
    <dbReference type="NCBI Taxonomy" id="1202962"/>
    <lineage>
        <taxon>Bacteria</taxon>
        <taxon>Pseudomonadati</taxon>
        <taxon>Pseudomonadota</taxon>
        <taxon>Gammaproteobacteria</taxon>
        <taxon>Alteromonadales</taxon>
        <taxon>Moritellaceae</taxon>
        <taxon>Moritella</taxon>
    </lineage>
</organism>
<gene>
    <name evidence="1" type="ORF">FR932_08830</name>
</gene>
<accession>A0A5J6WIQ1</accession>
<reference evidence="1 2" key="1">
    <citation type="submission" date="2019-09" db="EMBL/GenBank/DDBJ databases">
        <title>Hybrid Assembly of the complete Genome of the Deep-Sea Bacterium Moritella marina from long Nanopore and Illumina reads.</title>
        <authorList>
            <person name="Magin S."/>
            <person name="Georgoulis A."/>
            <person name="Papadimitriou K."/>
            <person name="Iliakis G."/>
            <person name="Vorgias C.E."/>
        </authorList>
    </citation>
    <scope>NUCLEOTIDE SEQUENCE [LARGE SCALE GENOMIC DNA]</scope>
    <source>
        <strain evidence="1 2">MP-1</strain>
    </source>
</reference>
<name>A0A5J6WIQ1_MORMI</name>
<proteinExistence type="predicted"/>
<evidence type="ECO:0000313" key="2">
    <source>
        <dbReference type="Proteomes" id="UP000327424"/>
    </source>
</evidence>
<dbReference type="KEGG" id="mmaa:FR932_08830"/>
<dbReference type="EMBL" id="CP044399">
    <property type="protein sequence ID" value="QFI37946.1"/>
    <property type="molecule type" value="Genomic_DNA"/>
</dbReference>
<protein>
    <submittedName>
        <fullName evidence="1">Uncharacterized protein</fullName>
    </submittedName>
</protein>
<dbReference type="Proteomes" id="UP000327424">
    <property type="component" value="Chromosome"/>
</dbReference>
<dbReference type="OrthoDB" id="9152183at2"/>
<keyword evidence="2" id="KW-1185">Reference proteome</keyword>